<dbReference type="OrthoDB" id="2129491at2759"/>
<dbReference type="RefSeq" id="XP_009493453.1">
    <property type="nucleotide sequence ID" value="XM_009495178.1"/>
</dbReference>
<feature type="compositionally biased region" description="Low complexity" evidence="1">
    <location>
        <begin position="210"/>
        <end position="229"/>
    </location>
</feature>
<feature type="region of interest" description="Disordered" evidence="1">
    <location>
        <begin position="617"/>
        <end position="650"/>
    </location>
</feature>
<feature type="region of interest" description="Disordered" evidence="1">
    <location>
        <begin position="448"/>
        <end position="468"/>
    </location>
</feature>
<evidence type="ECO:0000313" key="4">
    <source>
        <dbReference type="Proteomes" id="UP000030693"/>
    </source>
</evidence>
<dbReference type="GO" id="GO:0000993">
    <property type="term" value="F:RNA polymerase II complex binding"/>
    <property type="evidence" value="ECO:0007669"/>
    <property type="project" value="InterPro"/>
</dbReference>
<dbReference type="Proteomes" id="UP000030693">
    <property type="component" value="Unassembled WGS sequence"/>
</dbReference>
<dbReference type="GeneID" id="20526010"/>
<dbReference type="Pfam" id="PF04818">
    <property type="entry name" value="CID"/>
    <property type="match status" value="1"/>
</dbReference>
<dbReference type="STRING" id="691883.A0A058ZBV1"/>
<dbReference type="GO" id="GO:0031124">
    <property type="term" value="P:mRNA 3'-end processing"/>
    <property type="evidence" value="ECO:0007669"/>
    <property type="project" value="InterPro"/>
</dbReference>
<reference evidence="3" key="1">
    <citation type="submission" date="2013-04" db="EMBL/GenBank/DDBJ databases">
        <title>The Genome Sequence of Fonticula alba ATCC 38817.</title>
        <authorList>
            <consortium name="The Broad Institute Genomics Platform"/>
            <person name="Russ C."/>
            <person name="Cuomo C."/>
            <person name="Burger G."/>
            <person name="Gray M.W."/>
            <person name="Holland P.W.H."/>
            <person name="King N."/>
            <person name="Lang F.B.F."/>
            <person name="Roger A.J."/>
            <person name="Ruiz-Trillo I."/>
            <person name="Brown M."/>
            <person name="Walker B."/>
            <person name="Young S."/>
            <person name="Zeng Q."/>
            <person name="Gargeya S."/>
            <person name="Fitzgerald M."/>
            <person name="Haas B."/>
            <person name="Abouelleil A."/>
            <person name="Allen A.W."/>
            <person name="Alvarado L."/>
            <person name="Arachchi H.M."/>
            <person name="Berlin A.M."/>
            <person name="Chapman S.B."/>
            <person name="Gainer-Dewar J."/>
            <person name="Goldberg J."/>
            <person name="Griggs A."/>
            <person name="Gujja S."/>
            <person name="Hansen M."/>
            <person name="Howarth C."/>
            <person name="Imamovic A."/>
            <person name="Ireland A."/>
            <person name="Larimer J."/>
            <person name="McCowan C."/>
            <person name="Murphy C."/>
            <person name="Pearson M."/>
            <person name="Poon T.W."/>
            <person name="Priest M."/>
            <person name="Roberts A."/>
            <person name="Saif S."/>
            <person name="Shea T."/>
            <person name="Sisk P."/>
            <person name="Sykes S."/>
            <person name="Wortman J."/>
            <person name="Nusbaum C."/>
            <person name="Birren B."/>
        </authorList>
    </citation>
    <scope>NUCLEOTIDE SEQUENCE [LARGE SCALE GENOMIC DNA]</scope>
    <source>
        <strain evidence="3">ATCC 38817</strain>
    </source>
</reference>
<dbReference type="SUPFAM" id="SSF48464">
    <property type="entry name" value="ENTH/VHS domain"/>
    <property type="match status" value="1"/>
</dbReference>
<dbReference type="Gene3D" id="1.25.40.90">
    <property type="match status" value="1"/>
</dbReference>
<feature type="region of interest" description="Disordered" evidence="1">
    <location>
        <begin position="489"/>
        <end position="514"/>
    </location>
</feature>
<dbReference type="PANTHER" id="PTHR15921">
    <property type="entry name" value="PRE-MRNA CLEAVAGE COMPLEX II"/>
    <property type="match status" value="1"/>
</dbReference>
<dbReference type="GO" id="GO:0003729">
    <property type="term" value="F:mRNA binding"/>
    <property type="evidence" value="ECO:0007669"/>
    <property type="project" value="InterPro"/>
</dbReference>
<gene>
    <name evidence="3" type="ORF">H696_01285</name>
</gene>
<evidence type="ECO:0000256" key="1">
    <source>
        <dbReference type="SAM" id="MobiDB-lite"/>
    </source>
</evidence>
<feature type="compositionally biased region" description="Low complexity" evidence="1">
    <location>
        <begin position="236"/>
        <end position="265"/>
    </location>
</feature>
<evidence type="ECO:0000313" key="3">
    <source>
        <dbReference type="EMBL" id="KCV71874.1"/>
    </source>
</evidence>
<dbReference type="GO" id="GO:0005737">
    <property type="term" value="C:cytoplasm"/>
    <property type="evidence" value="ECO:0007669"/>
    <property type="project" value="TreeGrafter"/>
</dbReference>
<feature type="domain" description="CID" evidence="2">
    <location>
        <begin position="50"/>
        <end position="193"/>
    </location>
</feature>
<dbReference type="GO" id="GO:0006369">
    <property type="term" value="P:termination of RNA polymerase II transcription"/>
    <property type="evidence" value="ECO:0007669"/>
    <property type="project" value="InterPro"/>
</dbReference>
<dbReference type="InterPro" id="IPR006569">
    <property type="entry name" value="CID_dom"/>
</dbReference>
<dbReference type="InterPro" id="IPR047415">
    <property type="entry name" value="Pcf11_CID"/>
</dbReference>
<dbReference type="PROSITE" id="PS51391">
    <property type="entry name" value="CID"/>
    <property type="match status" value="1"/>
</dbReference>
<evidence type="ECO:0000259" key="2">
    <source>
        <dbReference type="PROSITE" id="PS51391"/>
    </source>
</evidence>
<protein>
    <recommendedName>
        <fullName evidence="2">CID domain-containing protein</fullName>
    </recommendedName>
</protein>
<dbReference type="InterPro" id="IPR008942">
    <property type="entry name" value="ENTH_VHS"/>
</dbReference>
<dbReference type="GO" id="GO:0005849">
    <property type="term" value="C:mRNA cleavage factor complex"/>
    <property type="evidence" value="ECO:0007669"/>
    <property type="project" value="TreeGrafter"/>
</dbReference>
<dbReference type="PANTHER" id="PTHR15921:SF3">
    <property type="entry name" value="PRE-MRNA CLEAVAGE COMPLEX 2 PROTEIN PCF11"/>
    <property type="match status" value="1"/>
</dbReference>
<accession>A0A058ZBV1</accession>
<name>A0A058ZBV1_FONAL</name>
<proteinExistence type="predicted"/>
<dbReference type="EMBL" id="KB932202">
    <property type="protein sequence ID" value="KCV71874.1"/>
    <property type="molecule type" value="Genomic_DNA"/>
</dbReference>
<keyword evidence="4" id="KW-1185">Reference proteome</keyword>
<dbReference type="CDD" id="cd16982">
    <property type="entry name" value="CID_Pcf11"/>
    <property type="match status" value="1"/>
</dbReference>
<sequence length="650" mass="68839">MASPSAPAAASSGTAPGPAPGPASTSGLQPAASPDARAAADQHLAGRLHGNAEALATARSYIARLWAELTFNSLDSIQSLTREARQHALVWNRALGVVEAVAEYTLARSHDPRTRIAALYLMDSICKVVSGPYGSLFERGVFDRFCQVYNLCSNDPPMNDRRALVKLFNTWCTYRVFSLQTLNQLQGFLQQVRAPPPAPSSGAAAGGQAGQRPAGQRPAGQRSASARASPAPPAGGPASSRPSRGPASGPAPAAIPLAPATAPPSGHFAAPYSHDESLPTAPPPPVPSHYAASGGYSGNYSGAYGSQAPAAPYAGAYGTTPAPVGHFVPAPVAAPPPVVAPTDGHGPHGRFEQHRPVAPVAIGGITLPPSTGVFLPVAPQSPATSTAVPAIGLHTSDISRHQPGAFLFIYDELSQQCRQCARRFALNPAGNSLLEQHMDLHFQQNQREAAAQEAGPEGGGTFHTRAPMRGWLMPPSDWTTFTMNARVNVDEPSESRDTEANTGPDADERADKRRHIVKVRPGVTNDRTCAGCADRLTKAYDLELEEWVYVDTIQLDGVVRASRARMVSPPLVCSRRRILAHAHIHTHTYIYTHLLFIIYTHMQHCLTCPTLPPVARTTTPHAQTPASGPLQSGHPLPPDRRLTATHKMAP</sequence>
<feature type="compositionally biased region" description="Polar residues" evidence="1">
    <location>
        <begin position="617"/>
        <end position="630"/>
    </location>
</feature>
<feature type="region of interest" description="Disordered" evidence="1">
    <location>
        <begin position="1"/>
        <end position="41"/>
    </location>
</feature>
<dbReference type="SMART" id="SM00582">
    <property type="entry name" value="RPR"/>
    <property type="match status" value="1"/>
</dbReference>
<organism evidence="3">
    <name type="scientific">Fonticula alba</name>
    <name type="common">Slime mold</name>
    <dbReference type="NCBI Taxonomy" id="691883"/>
    <lineage>
        <taxon>Eukaryota</taxon>
        <taxon>Rotosphaerida</taxon>
        <taxon>Fonticulaceae</taxon>
        <taxon>Fonticula</taxon>
    </lineage>
</organism>
<dbReference type="eggNOG" id="KOG2071">
    <property type="taxonomic scope" value="Eukaryota"/>
</dbReference>
<dbReference type="InterPro" id="IPR045154">
    <property type="entry name" value="PCF11-like"/>
</dbReference>
<feature type="region of interest" description="Disordered" evidence="1">
    <location>
        <begin position="193"/>
        <end position="286"/>
    </location>
</feature>
<dbReference type="AlphaFoldDB" id="A0A058ZBV1"/>